<proteinExistence type="predicted"/>
<gene>
    <name evidence="1" type="primary">56</name>
    <name evidence="1" type="ORF">SEA_SANTHID_56</name>
</gene>
<keyword evidence="2" id="KW-1185">Reference proteome</keyword>
<dbReference type="KEGG" id="vg:80559386"/>
<dbReference type="Proteomes" id="UP000831266">
    <property type="component" value="Segment"/>
</dbReference>
<reference evidence="1" key="1">
    <citation type="submission" date="2022-02" db="EMBL/GenBank/DDBJ databases">
        <authorList>
            <person name="Bastian A.M."/>
            <person name="Blankespoor M.J."/>
            <person name="Fynaardt G.K."/>
            <person name="Gilmeister S.A."/>
            <person name="Hurley E."/>
            <person name="Jones M."/>
            <person name="McKenney E.J."/>
            <person name="Olguin A.N."/>
            <person name="Rens M.N."/>
            <person name="Sterk A.E."/>
            <person name="Swart S.M."/>
            <person name="Thurm C.L."/>
            <person name="Trevino A."/>
            <person name="VanEgdom A."/>
            <person name="Veach M.C."/>
            <person name="Pavich L.R."/>
            <person name="Tolsma S."/>
            <person name="Garlena R.A."/>
            <person name="Russell D.A."/>
            <person name="Jacobs-Sera D."/>
            <person name="Hatfull G.F."/>
        </authorList>
    </citation>
    <scope>NUCLEOTIDE SEQUENCE</scope>
</reference>
<dbReference type="EMBL" id="OM818327">
    <property type="protein sequence ID" value="UOK18049.1"/>
    <property type="molecule type" value="Genomic_DNA"/>
</dbReference>
<dbReference type="GeneID" id="80559386"/>
<organism evidence="1 2">
    <name type="scientific">Gordonia phage Santhid</name>
    <dbReference type="NCBI Taxonomy" id="2927281"/>
    <lineage>
        <taxon>Viruses</taxon>
        <taxon>Duplodnaviria</taxon>
        <taxon>Heunggongvirae</taxon>
        <taxon>Uroviricota</taxon>
        <taxon>Caudoviricetes</taxon>
        <taxon>Santhisvirus</taxon>
        <taxon>Santhisvirus santhid</taxon>
    </lineage>
</organism>
<name>A0AAE9KE97_9CAUD</name>
<evidence type="ECO:0000313" key="1">
    <source>
        <dbReference type="EMBL" id="UOK18049.1"/>
    </source>
</evidence>
<accession>A0AAE9KE97</accession>
<protein>
    <submittedName>
        <fullName evidence="1">HicA-like toxin</fullName>
    </submittedName>
</protein>
<sequence>MKRRDIIKELRKIAKAKGETLELSEGGKHSFVTIGKLTTTLPRHNEVNELTAKGIIKYMKGE</sequence>
<dbReference type="RefSeq" id="YP_010842594.1">
    <property type="nucleotide sequence ID" value="NC_079142.1"/>
</dbReference>
<evidence type="ECO:0000313" key="2">
    <source>
        <dbReference type="Proteomes" id="UP000831266"/>
    </source>
</evidence>